<dbReference type="PANTHER" id="PTHR35370">
    <property type="entry name" value="CYTOPLASMIC PROTEIN-RELATED-RELATED"/>
    <property type="match status" value="1"/>
</dbReference>
<accession>A0A1I7DX91</accession>
<evidence type="ECO:0000313" key="2">
    <source>
        <dbReference type="Proteomes" id="UP000199187"/>
    </source>
</evidence>
<protein>
    <submittedName>
        <fullName evidence="1">Type VI secretion system protein ImpG</fullName>
    </submittedName>
</protein>
<keyword evidence="2" id="KW-1185">Reference proteome</keyword>
<organism evidence="1 2">
    <name type="scientific">Kosakonia arachidis</name>
    <dbReference type="NCBI Taxonomy" id="551989"/>
    <lineage>
        <taxon>Bacteria</taxon>
        <taxon>Pseudomonadati</taxon>
        <taxon>Pseudomonadota</taxon>
        <taxon>Gammaproteobacteria</taxon>
        <taxon>Enterobacterales</taxon>
        <taxon>Enterobacteriaceae</taxon>
        <taxon>Kosakonia</taxon>
    </lineage>
</organism>
<dbReference type="InterPro" id="IPR010272">
    <property type="entry name" value="T6SS_TssF"/>
</dbReference>
<name>A0A1I7DX91_9ENTR</name>
<sequence length="608" mass="68619">MTIRECFISMNSLLSYYQKELNFLKKHGRIFAERFPKIARRLGMIEGESADPHISRLIESFALLTSRIHQRLDEDMPEVVEALIASLAPQFLRSLPSTCIVMMEPDPVRSGISGKNILAPGTALFTRNTAPLPCQFQTIYPVTLLPLSIEAARLHFDSDILNWKLRLQFRVWPGSAIGAEKIRIYLHGQDNAVNLLYTVLCSEVQSLGLSQGKNRIALPATAITPVGFEAEDALLTRDPRIAPIHILLLDYFYFPQKFSFIDLQLPEGFTASGNEIFEIQAVIRRNRLTKKLEKMADSVDASFFRLFCSPAVNLFMQRAEPITLNDATVEHPVIPDNRYPGLINVWSIDTVTVQRKTEGRIEHCPVRSLLESHLHADNKDNAGLRWQSTHRETHGPRGVESICFIAFSKSQPVSASPIAEVVTITMRCSNHTLPHQLSYGHPDGDFDADAAVAALKTIALTHPTRPLHPPEKSAQRWRFLAQLSLNHQLLTGEHGAQQLAEMLSLYSRDVQPGKTPLFMLIQSLECQPVTRRLVKNDPHSLARGINVRVTFRHQALNEPDYYLFCALLDRLLALYAPVNSFIRLATCIEQEAETLHQWPVRAGRLSWL</sequence>
<gene>
    <name evidence="1" type="ORF">SAMN05192562_107127</name>
</gene>
<dbReference type="Pfam" id="PF05947">
    <property type="entry name" value="T6SS_TssF"/>
    <property type="match status" value="1"/>
</dbReference>
<dbReference type="PIRSF" id="PIRSF028304">
    <property type="entry name" value="UCP028304"/>
    <property type="match status" value="1"/>
</dbReference>
<proteinExistence type="predicted"/>
<evidence type="ECO:0000313" key="1">
    <source>
        <dbReference type="EMBL" id="SFU16292.1"/>
    </source>
</evidence>
<dbReference type="Proteomes" id="UP000199187">
    <property type="component" value="Unassembled WGS sequence"/>
</dbReference>
<dbReference type="NCBIfam" id="TIGR03359">
    <property type="entry name" value="VI_chp_6"/>
    <property type="match status" value="1"/>
</dbReference>
<dbReference type="AlphaFoldDB" id="A0A1I7DX91"/>
<dbReference type="EMBL" id="FPAU01000007">
    <property type="protein sequence ID" value="SFU16292.1"/>
    <property type="molecule type" value="Genomic_DNA"/>
</dbReference>
<dbReference type="PANTHER" id="PTHR35370:SF1">
    <property type="entry name" value="TYPE VI SECRETION SYSTEM COMPONENT TSSF1"/>
    <property type="match status" value="1"/>
</dbReference>
<reference evidence="2" key="1">
    <citation type="submission" date="2016-10" db="EMBL/GenBank/DDBJ databases">
        <authorList>
            <person name="Varghese N."/>
            <person name="Submissions S."/>
        </authorList>
    </citation>
    <scope>NUCLEOTIDE SEQUENCE [LARGE SCALE GENOMIC DNA]</scope>
    <source>
        <strain evidence="2">Ah-143</strain>
    </source>
</reference>